<keyword evidence="5" id="KW-0460">Magnesium</keyword>
<dbReference type="InterPro" id="IPR013815">
    <property type="entry name" value="ATP_grasp_subdomain_1"/>
</dbReference>
<dbReference type="AlphaFoldDB" id="A0A382JCD3"/>
<dbReference type="GO" id="GO:0006104">
    <property type="term" value="P:succinyl-CoA metabolic process"/>
    <property type="evidence" value="ECO:0007669"/>
    <property type="project" value="TreeGrafter"/>
</dbReference>
<dbReference type="PANTHER" id="PTHR11815">
    <property type="entry name" value="SUCCINYL-COA SYNTHETASE BETA CHAIN"/>
    <property type="match status" value="1"/>
</dbReference>
<evidence type="ECO:0000256" key="3">
    <source>
        <dbReference type="ARBA" id="ARBA00022723"/>
    </source>
</evidence>
<keyword evidence="4" id="KW-0547">Nucleotide-binding</keyword>
<name>A0A382JCD3_9ZZZZ</name>
<sequence>MKIHEYQGKSLFRNAGVPVPNGFPAFSVEEAIEAVDKLNTDTVVVKAQIHAGGRGKGGGIKLAIGKEEVRQRADNMLGMNLVTHQTGPTGKQVQCLLIEEASDIIRELYAGIVLDRSRGRFVFMVSTEGGVEIEEVAAETPDKIIKEWINPNAEMRSYQARKLAFSLGLEGAQVKHAIKTFLALWNVFRDYDCSLIEINPLVVTKSDEIFA</sequence>
<accession>A0A382JCD3</accession>
<dbReference type="InterPro" id="IPR011761">
    <property type="entry name" value="ATP-grasp"/>
</dbReference>
<proteinExistence type="predicted"/>
<evidence type="ECO:0000259" key="6">
    <source>
        <dbReference type="PROSITE" id="PS50975"/>
    </source>
</evidence>
<dbReference type="FunFam" id="3.30.1490.20:FF:000002">
    <property type="entry name" value="Succinate--CoA ligase [ADP-forming] subunit beta"/>
    <property type="match status" value="1"/>
</dbReference>
<evidence type="ECO:0000256" key="2">
    <source>
        <dbReference type="ARBA" id="ARBA00022598"/>
    </source>
</evidence>
<keyword evidence="2" id="KW-0436">Ligase</keyword>
<feature type="non-terminal residue" evidence="7">
    <location>
        <position position="211"/>
    </location>
</feature>
<evidence type="ECO:0000256" key="5">
    <source>
        <dbReference type="ARBA" id="ARBA00022842"/>
    </source>
</evidence>
<dbReference type="FunFam" id="3.30.470.20:FF:000002">
    <property type="entry name" value="Succinate--CoA ligase [ADP-forming] subunit beta"/>
    <property type="match status" value="1"/>
</dbReference>
<dbReference type="Gene3D" id="3.30.470.20">
    <property type="entry name" value="ATP-grasp fold, B domain"/>
    <property type="match status" value="1"/>
</dbReference>
<evidence type="ECO:0000256" key="4">
    <source>
        <dbReference type="ARBA" id="ARBA00022741"/>
    </source>
</evidence>
<comment type="cofactor">
    <cofactor evidence="1">
        <name>Mg(2+)</name>
        <dbReference type="ChEBI" id="CHEBI:18420"/>
    </cofactor>
</comment>
<dbReference type="InterPro" id="IPR013650">
    <property type="entry name" value="ATP-grasp_succ-CoA_synth-type"/>
</dbReference>
<dbReference type="GO" id="GO:0004775">
    <property type="term" value="F:succinate-CoA ligase (ADP-forming) activity"/>
    <property type="evidence" value="ECO:0007669"/>
    <property type="project" value="TreeGrafter"/>
</dbReference>
<keyword evidence="3" id="KW-0479">Metal-binding</keyword>
<organism evidence="7">
    <name type="scientific">marine metagenome</name>
    <dbReference type="NCBI Taxonomy" id="408172"/>
    <lineage>
        <taxon>unclassified sequences</taxon>
        <taxon>metagenomes</taxon>
        <taxon>ecological metagenomes</taxon>
    </lineage>
</organism>
<reference evidence="7" key="1">
    <citation type="submission" date="2018-05" db="EMBL/GenBank/DDBJ databases">
        <authorList>
            <person name="Lanie J.A."/>
            <person name="Ng W.-L."/>
            <person name="Kazmierczak K.M."/>
            <person name="Andrzejewski T.M."/>
            <person name="Davidsen T.M."/>
            <person name="Wayne K.J."/>
            <person name="Tettelin H."/>
            <person name="Glass J.I."/>
            <person name="Rusch D."/>
            <person name="Podicherti R."/>
            <person name="Tsui H.-C.T."/>
            <person name="Winkler M.E."/>
        </authorList>
    </citation>
    <scope>NUCLEOTIDE SEQUENCE</scope>
</reference>
<dbReference type="GO" id="GO:0042709">
    <property type="term" value="C:succinate-CoA ligase complex"/>
    <property type="evidence" value="ECO:0007669"/>
    <property type="project" value="TreeGrafter"/>
</dbReference>
<gene>
    <name evidence="7" type="ORF">METZ01_LOCUS261876</name>
</gene>
<dbReference type="PROSITE" id="PS50975">
    <property type="entry name" value="ATP_GRASP"/>
    <property type="match status" value="1"/>
</dbReference>
<dbReference type="PANTHER" id="PTHR11815:SF10">
    <property type="entry name" value="SUCCINATE--COA LIGASE [GDP-FORMING] SUBUNIT BETA, MITOCHONDRIAL"/>
    <property type="match status" value="1"/>
</dbReference>
<dbReference type="GO" id="GO:0005829">
    <property type="term" value="C:cytosol"/>
    <property type="evidence" value="ECO:0007669"/>
    <property type="project" value="TreeGrafter"/>
</dbReference>
<evidence type="ECO:0000313" key="7">
    <source>
        <dbReference type="EMBL" id="SVC09022.1"/>
    </source>
</evidence>
<dbReference type="GO" id="GO:0046872">
    <property type="term" value="F:metal ion binding"/>
    <property type="evidence" value="ECO:0007669"/>
    <property type="project" value="UniProtKB-KW"/>
</dbReference>
<dbReference type="GO" id="GO:0005524">
    <property type="term" value="F:ATP binding"/>
    <property type="evidence" value="ECO:0007669"/>
    <property type="project" value="InterPro"/>
</dbReference>
<protein>
    <recommendedName>
        <fullName evidence="6">ATP-grasp domain-containing protein</fullName>
    </recommendedName>
</protein>
<dbReference type="GO" id="GO:0006099">
    <property type="term" value="P:tricarboxylic acid cycle"/>
    <property type="evidence" value="ECO:0007669"/>
    <property type="project" value="TreeGrafter"/>
</dbReference>
<feature type="domain" description="ATP-grasp" evidence="6">
    <location>
        <begin position="9"/>
        <end position="55"/>
    </location>
</feature>
<evidence type="ECO:0000256" key="1">
    <source>
        <dbReference type="ARBA" id="ARBA00001946"/>
    </source>
</evidence>
<dbReference type="Pfam" id="PF08442">
    <property type="entry name" value="ATP-grasp_2"/>
    <property type="match status" value="1"/>
</dbReference>
<dbReference type="EMBL" id="UINC01072985">
    <property type="protein sequence ID" value="SVC09022.1"/>
    <property type="molecule type" value="Genomic_DNA"/>
</dbReference>
<dbReference type="SUPFAM" id="SSF56059">
    <property type="entry name" value="Glutathione synthetase ATP-binding domain-like"/>
    <property type="match status" value="1"/>
</dbReference>
<dbReference type="Gene3D" id="3.30.1490.20">
    <property type="entry name" value="ATP-grasp fold, A domain"/>
    <property type="match status" value="1"/>
</dbReference>